<organism evidence="3 4">
    <name type="scientific">Azonexus hydrophilus</name>
    <dbReference type="NCBI Taxonomy" id="418702"/>
    <lineage>
        <taxon>Bacteria</taxon>
        <taxon>Pseudomonadati</taxon>
        <taxon>Pseudomonadota</taxon>
        <taxon>Betaproteobacteria</taxon>
        <taxon>Rhodocyclales</taxon>
        <taxon>Azonexaceae</taxon>
        <taxon>Azonexus</taxon>
    </lineage>
</organism>
<dbReference type="STRING" id="418702.BJN45_16025"/>
<feature type="domain" description="Multidrug resistance protein MdtA-like alpha-helical hairpin" evidence="2">
    <location>
        <begin position="104"/>
        <end position="173"/>
    </location>
</feature>
<name>A0A1R1I097_9RHOO</name>
<keyword evidence="1" id="KW-0175">Coiled coil</keyword>
<proteinExistence type="predicted"/>
<dbReference type="Proteomes" id="UP000187526">
    <property type="component" value="Unassembled WGS sequence"/>
</dbReference>
<comment type="caution">
    <text evidence="3">The sequence shown here is derived from an EMBL/GenBank/DDBJ whole genome shotgun (WGS) entry which is preliminary data.</text>
</comment>
<keyword evidence="4" id="KW-1185">Reference proteome</keyword>
<dbReference type="Gene3D" id="2.40.50.100">
    <property type="match status" value="1"/>
</dbReference>
<sequence length="328" mass="34852">MKLSRLGKSLIFLLLAVLTAAIAVYLYQHRAVELPAGLATGNGRLEATEVDVASKIAGRLREVLPREGDMVAAGAVVARLDADDLRAQVRAAEAQVEQARKAVEQTQAGMRKSKSDVSLAGKTLKRSEELVNKGFISRNKLDTDLTGMEGAMAGVAQARGRIGEADAAVAAAEAKRDALLVTLADSELKAPISGRVLYRLAEPGEVLAAGGKALTLLDLTDMSMTIYLPTDQAGRVALGSAARIVLDALPEQVIPAHVSFVAPKAQFTPREVETRSEREKLMFRIKVKADPAWLAAHRDLAKGGMPGVAWVRLDPGVAWPAKLAIDGQ</sequence>
<dbReference type="GO" id="GO:0005886">
    <property type="term" value="C:plasma membrane"/>
    <property type="evidence" value="ECO:0007669"/>
    <property type="project" value="TreeGrafter"/>
</dbReference>
<gene>
    <name evidence="3" type="ORF">BJN45_16025</name>
</gene>
<dbReference type="AlphaFoldDB" id="A0A1R1I097"/>
<evidence type="ECO:0000256" key="1">
    <source>
        <dbReference type="SAM" id="Coils"/>
    </source>
</evidence>
<protein>
    <submittedName>
        <fullName evidence="3">Efflux transporter periplasmic adaptor subunit</fullName>
    </submittedName>
</protein>
<dbReference type="SUPFAM" id="SSF111369">
    <property type="entry name" value="HlyD-like secretion proteins"/>
    <property type="match status" value="1"/>
</dbReference>
<dbReference type="InterPro" id="IPR058624">
    <property type="entry name" value="MdtA-like_HH"/>
</dbReference>
<accession>A0A1R1I097</accession>
<dbReference type="OrthoDB" id="9778236at2"/>
<dbReference type="Gene3D" id="2.40.30.170">
    <property type="match status" value="1"/>
</dbReference>
<dbReference type="PANTHER" id="PTHR30438">
    <property type="entry name" value="36 KDA ANTIGEN-RELATED"/>
    <property type="match status" value="1"/>
</dbReference>
<dbReference type="Pfam" id="PF25876">
    <property type="entry name" value="HH_MFP_RND"/>
    <property type="match status" value="1"/>
</dbReference>
<evidence type="ECO:0000313" key="4">
    <source>
        <dbReference type="Proteomes" id="UP000187526"/>
    </source>
</evidence>
<feature type="coiled-coil region" evidence="1">
    <location>
        <begin position="75"/>
        <end position="109"/>
    </location>
</feature>
<dbReference type="Gene3D" id="1.10.287.470">
    <property type="entry name" value="Helix hairpin bin"/>
    <property type="match status" value="1"/>
</dbReference>
<dbReference type="EMBL" id="MTHD01000006">
    <property type="protein sequence ID" value="OMG52153.1"/>
    <property type="molecule type" value="Genomic_DNA"/>
</dbReference>
<evidence type="ECO:0000313" key="3">
    <source>
        <dbReference type="EMBL" id="OMG52153.1"/>
    </source>
</evidence>
<dbReference type="RefSeq" id="WP_076097073.1">
    <property type="nucleotide sequence ID" value="NZ_MTHD01000006.1"/>
</dbReference>
<dbReference type="PANTHER" id="PTHR30438:SF2">
    <property type="entry name" value="MEMBRANE PROTEIN"/>
    <property type="match status" value="1"/>
</dbReference>
<evidence type="ECO:0000259" key="2">
    <source>
        <dbReference type="Pfam" id="PF25876"/>
    </source>
</evidence>
<reference evidence="3 4" key="1">
    <citation type="submission" date="2016-10" db="EMBL/GenBank/DDBJ databases">
        <title>Alkaliphiles isolated from bioreactors.</title>
        <authorList>
            <person name="Salah Z."/>
            <person name="Rout S.P."/>
            <person name="Humphreys P.N."/>
        </authorList>
    </citation>
    <scope>NUCLEOTIDE SEQUENCE [LARGE SCALE GENOMIC DNA]</scope>
    <source>
        <strain evidence="3 4">ZS02</strain>
    </source>
</reference>